<keyword evidence="1" id="KW-0812">Transmembrane</keyword>
<comment type="caution">
    <text evidence="2">The sequence shown here is derived from an EMBL/GenBank/DDBJ whole genome shotgun (WGS) entry which is preliminary data.</text>
</comment>
<evidence type="ECO:0000313" key="2">
    <source>
        <dbReference type="EMBL" id="OGG90622.1"/>
    </source>
</evidence>
<feature type="transmembrane region" description="Helical" evidence="1">
    <location>
        <begin position="82"/>
        <end position="106"/>
    </location>
</feature>
<organism evidence="2 3">
    <name type="scientific">Candidatus Kuenenbacteria bacterium RIFCSPLOWO2_02_FULL_42_16</name>
    <dbReference type="NCBI Taxonomy" id="1798564"/>
    <lineage>
        <taxon>Bacteria</taxon>
        <taxon>Candidatus Kueneniibacteriota</taxon>
    </lineage>
</organism>
<dbReference type="STRING" id="1798564.A3H55_00480"/>
<feature type="transmembrane region" description="Helical" evidence="1">
    <location>
        <begin position="56"/>
        <end position="76"/>
    </location>
</feature>
<evidence type="ECO:0000256" key="1">
    <source>
        <dbReference type="SAM" id="Phobius"/>
    </source>
</evidence>
<dbReference type="EMBL" id="MFMZ01000037">
    <property type="protein sequence ID" value="OGG90622.1"/>
    <property type="molecule type" value="Genomic_DNA"/>
</dbReference>
<dbReference type="Proteomes" id="UP000177998">
    <property type="component" value="Unassembled WGS sequence"/>
</dbReference>
<reference evidence="2 3" key="1">
    <citation type="journal article" date="2016" name="Nat. Commun.">
        <title>Thousands of microbial genomes shed light on interconnected biogeochemical processes in an aquifer system.</title>
        <authorList>
            <person name="Anantharaman K."/>
            <person name="Brown C.T."/>
            <person name="Hug L.A."/>
            <person name="Sharon I."/>
            <person name="Castelle C.J."/>
            <person name="Probst A.J."/>
            <person name="Thomas B.C."/>
            <person name="Singh A."/>
            <person name="Wilkins M.J."/>
            <person name="Karaoz U."/>
            <person name="Brodie E.L."/>
            <person name="Williams K.H."/>
            <person name="Hubbard S.S."/>
            <person name="Banfield J.F."/>
        </authorList>
    </citation>
    <scope>NUCLEOTIDE SEQUENCE [LARGE SCALE GENOMIC DNA]</scope>
</reference>
<evidence type="ECO:0000313" key="3">
    <source>
        <dbReference type="Proteomes" id="UP000177998"/>
    </source>
</evidence>
<keyword evidence="1" id="KW-1133">Transmembrane helix</keyword>
<feature type="transmembrane region" description="Helical" evidence="1">
    <location>
        <begin position="20"/>
        <end position="44"/>
    </location>
</feature>
<dbReference type="AlphaFoldDB" id="A0A1F6FXR8"/>
<keyword evidence="1" id="KW-0472">Membrane</keyword>
<name>A0A1F6FXR8_9BACT</name>
<protein>
    <submittedName>
        <fullName evidence="2">Uncharacterized protein</fullName>
    </submittedName>
</protein>
<accession>A0A1F6FXR8</accession>
<proteinExistence type="predicted"/>
<gene>
    <name evidence="2" type="ORF">A3H55_00480</name>
</gene>
<sequence>MHNLLTLNYWFNLRPEPWLLASFRLTVIAFGVMVILGFLANLFIKKNKEDNLKKKFWNKVRNMCLFIGLVGLGLVFARQEGFGFLGMPFLLLLVCLWAIFWAYSIFRYMIRVVPEKREEQKKKEEKEKYL</sequence>